<dbReference type="AlphaFoldDB" id="A0AAD1WBQ1"/>
<dbReference type="EMBL" id="OW240916">
    <property type="protein sequence ID" value="CAH2296691.1"/>
    <property type="molecule type" value="Genomic_DNA"/>
</dbReference>
<feature type="coiled-coil region" evidence="1">
    <location>
        <begin position="88"/>
        <end position="141"/>
    </location>
</feature>
<name>A0AAD1WBQ1_PELCU</name>
<sequence>MELGMSGFNDEELEIIADEVTQLIDSLEEIETARRQIQSLRKEALQEIEDILTLLESKWDKLSSEKLEIEDALIKFNGPDKEGLEISVSALMKRIEEIFNEKNELAETTFRIMKGTVEATCQTEQQQINEVKVKVEEHQEQQVIQESITDESSSSDNSIASITQDQQCNDINVQQPKRKSRARRFLKCLRSLFCCCATPVVSLQKRSPQSTN</sequence>
<evidence type="ECO:0000313" key="2">
    <source>
        <dbReference type="EMBL" id="CAH2296691.1"/>
    </source>
</evidence>
<accession>A0AAD1WBQ1</accession>
<keyword evidence="3" id="KW-1185">Reference proteome</keyword>
<protein>
    <submittedName>
        <fullName evidence="2">---NA</fullName>
    </submittedName>
</protein>
<evidence type="ECO:0000256" key="1">
    <source>
        <dbReference type="SAM" id="Coils"/>
    </source>
</evidence>
<feature type="coiled-coil region" evidence="1">
    <location>
        <begin position="23"/>
        <end position="50"/>
    </location>
</feature>
<organism evidence="2 3">
    <name type="scientific">Pelobates cultripes</name>
    <name type="common">Western spadefoot toad</name>
    <dbReference type="NCBI Taxonomy" id="61616"/>
    <lineage>
        <taxon>Eukaryota</taxon>
        <taxon>Metazoa</taxon>
        <taxon>Chordata</taxon>
        <taxon>Craniata</taxon>
        <taxon>Vertebrata</taxon>
        <taxon>Euteleostomi</taxon>
        <taxon>Amphibia</taxon>
        <taxon>Batrachia</taxon>
        <taxon>Anura</taxon>
        <taxon>Pelobatoidea</taxon>
        <taxon>Pelobatidae</taxon>
        <taxon>Pelobates</taxon>
    </lineage>
</organism>
<gene>
    <name evidence="2" type="ORF">PECUL_23A056957</name>
</gene>
<proteinExistence type="predicted"/>
<evidence type="ECO:0000313" key="3">
    <source>
        <dbReference type="Proteomes" id="UP001295444"/>
    </source>
</evidence>
<dbReference type="Proteomes" id="UP001295444">
    <property type="component" value="Chromosome 05"/>
</dbReference>
<reference evidence="2" key="1">
    <citation type="submission" date="2022-03" db="EMBL/GenBank/DDBJ databases">
        <authorList>
            <person name="Alioto T."/>
            <person name="Alioto T."/>
            <person name="Gomez Garrido J."/>
        </authorList>
    </citation>
    <scope>NUCLEOTIDE SEQUENCE</scope>
</reference>
<keyword evidence="1" id="KW-0175">Coiled coil</keyword>